<accession>X2LC52</accession>
<dbReference type="PANTHER" id="PTHR42879">
    <property type="entry name" value="3-OXOACYL-(ACYL-CARRIER-PROTEIN) REDUCTASE"/>
    <property type="match status" value="1"/>
</dbReference>
<dbReference type="Pfam" id="PF13561">
    <property type="entry name" value="adh_short_C2"/>
    <property type="match status" value="1"/>
</dbReference>
<dbReference type="SUPFAM" id="SSF51735">
    <property type="entry name" value="NAD(P)-binding Rossmann-fold domains"/>
    <property type="match status" value="1"/>
</dbReference>
<evidence type="ECO:0000313" key="2">
    <source>
        <dbReference type="EMBL" id="AHN97843.1"/>
    </source>
</evidence>
<reference evidence="2" key="1">
    <citation type="submission" date="2013-10" db="EMBL/GenBank/DDBJ databases">
        <title>Functional metagenomics reveals novel beta-galactosidases not predictable from gene sequences.</title>
        <authorList>
            <person name="Cheng J."/>
            <person name="Engel K."/>
            <person name="Romantsov T."/>
            <person name="Neufeld J.D."/>
            <person name="Rose D.R."/>
            <person name="Charles T.C."/>
        </authorList>
    </citation>
    <scope>NUCLEOTIDE SEQUENCE</scope>
</reference>
<comment type="similarity">
    <text evidence="1">Belongs to the short-chain dehydrogenases/reductases (SDR) family.</text>
</comment>
<dbReference type="EMBL" id="KF796602">
    <property type="protein sequence ID" value="AHN97843.1"/>
    <property type="molecule type" value="Genomic_DNA"/>
</dbReference>
<dbReference type="FunFam" id="3.40.50.720:FF:000084">
    <property type="entry name" value="Short-chain dehydrogenase reductase"/>
    <property type="match status" value="1"/>
</dbReference>
<name>X2LC52_9BACT</name>
<organism evidence="2">
    <name type="scientific">uncultured bacterium lac121</name>
    <dbReference type="NCBI Taxonomy" id="1447236"/>
    <lineage>
        <taxon>Bacteria</taxon>
        <taxon>environmental samples</taxon>
    </lineage>
</organism>
<dbReference type="AlphaFoldDB" id="X2LC52"/>
<dbReference type="PRINTS" id="PR00081">
    <property type="entry name" value="GDHRDH"/>
</dbReference>
<protein>
    <submittedName>
        <fullName evidence="2">3-oxoacyl-ACP reductase</fullName>
    </submittedName>
</protein>
<proteinExistence type="inferred from homology"/>
<dbReference type="Gene3D" id="3.40.50.720">
    <property type="entry name" value="NAD(P)-binding Rossmann-like Domain"/>
    <property type="match status" value="1"/>
</dbReference>
<evidence type="ECO:0000256" key="1">
    <source>
        <dbReference type="ARBA" id="ARBA00006484"/>
    </source>
</evidence>
<dbReference type="InterPro" id="IPR050259">
    <property type="entry name" value="SDR"/>
</dbReference>
<dbReference type="InterPro" id="IPR002347">
    <property type="entry name" value="SDR_fam"/>
</dbReference>
<dbReference type="PRINTS" id="PR00080">
    <property type="entry name" value="SDRFAMILY"/>
</dbReference>
<sequence length="258" mass="27390">MNLDLDGKVAIVTGSSRGLGLASAAALVQEGCRVTICARGETRLTEATTELGRIGGRDRILAVPGDLSLPDVMERLVERTVETFGGLDILVNNMGLARGGTIVDTSDAEWQEAFDQTLFPAIRASRLAVPHMRQRGGGAIVMIASIWGRESGGRMTYNAVKAAEISLGKSLAQQLARDSIRVNSVAPGSILFPGGSWDKRQRENPDGIADFIARELPFGRFGRPEEVGTVVAFLASPRASWVSGASVPVDGCQSRSLI</sequence>
<dbReference type="InterPro" id="IPR036291">
    <property type="entry name" value="NAD(P)-bd_dom_sf"/>
</dbReference>